<gene>
    <name evidence="1" type="ORF">CHS0354_025639</name>
</gene>
<comment type="caution">
    <text evidence="1">The sequence shown here is derived from an EMBL/GenBank/DDBJ whole genome shotgun (WGS) entry which is preliminary data.</text>
</comment>
<dbReference type="AlphaFoldDB" id="A0AAE0S180"/>
<reference evidence="1" key="3">
    <citation type="submission" date="2023-05" db="EMBL/GenBank/DDBJ databases">
        <authorList>
            <person name="Smith C.H."/>
        </authorList>
    </citation>
    <scope>NUCLEOTIDE SEQUENCE</scope>
    <source>
        <strain evidence="1">CHS0354</strain>
        <tissue evidence="1">Mantle</tissue>
    </source>
</reference>
<organism evidence="1 2">
    <name type="scientific">Potamilus streckersoni</name>
    <dbReference type="NCBI Taxonomy" id="2493646"/>
    <lineage>
        <taxon>Eukaryota</taxon>
        <taxon>Metazoa</taxon>
        <taxon>Spiralia</taxon>
        <taxon>Lophotrochozoa</taxon>
        <taxon>Mollusca</taxon>
        <taxon>Bivalvia</taxon>
        <taxon>Autobranchia</taxon>
        <taxon>Heteroconchia</taxon>
        <taxon>Palaeoheterodonta</taxon>
        <taxon>Unionida</taxon>
        <taxon>Unionoidea</taxon>
        <taxon>Unionidae</taxon>
        <taxon>Ambleminae</taxon>
        <taxon>Lampsilini</taxon>
        <taxon>Potamilus</taxon>
    </lineage>
</organism>
<protein>
    <submittedName>
        <fullName evidence="1">Uncharacterized protein</fullName>
    </submittedName>
</protein>
<sequence length="214" mass="23944">MDLGSVRENKFDHHDLKLSPSGARVSTINQSGHSDTGISHQEEALSQHYWTIGINTRGDFSTVPARDINVELVEFIEHAHTDLVQSDETINASLQNQQDQTYPLNLECLEILPDSAEFEEHTDPILSDQKRVKKYIDINPSNPVECNKYIHPVSSDPIDLGGYIDPIPSDAMGLNEYLDLTPSDPVECNDYIHPIFSNPLDLGGYIDPIPFDSM</sequence>
<reference evidence="1" key="2">
    <citation type="journal article" date="2021" name="Genome Biol. Evol.">
        <title>Developing a high-quality reference genome for a parasitic bivalve with doubly uniparental inheritance (Bivalvia: Unionida).</title>
        <authorList>
            <person name="Smith C.H."/>
        </authorList>
    </citation>
    <scope>NUCLEOTIDE SEQUENCE</scope>
    <source>
        <strain evidence="1">CHS0354</strain>
        <tissue evidence="1">Mantle</tissue>
    </source>
</reference>
<dbReference type="Proteomes" id="UP001195483">
    <property type="component" value="Unassembled WGS sequence"/>
</dbReference>
<evidence type="ECO:0000313" key="1">
    <source>
        <dbReference type="EMBL" id="KAK3583506.1"/>
    </source>
</evidence>
<reference evidence="1" key="1">
    <citation type="journal article" date="2021" name="Genome Biol. Evol.">
        <title>A High-Quality Reference Genome for a Parasitic Bivalve with Doubly Uniparental Inheritance (Bivalvia: Unionida).</title>
        <authorList>
            <person name="Smith C.H."/>
        </authorList>
    </citation>
    <scope>NUCLEOTIDE SEQUENCE</scope>
    <source>
        <strain evidence="1">CHS0354</strain>
    </source>
</reference>
<proteinExistence type="predicted"/>
<accession>A0AAE0S180</accession>
<keyword evidence="2" id="KW-1185">Reference proteome</keyword>
<evidence type="ECO:0000313" key="2">
    <source>
        <dbReference type="Proteomes" id="UP001195483"/>
    </source>
</evidence>
<dbReference type="EMBL" id="JAEAOA010001522">
    <property type="protein sequence ID" value="KAK3583506.1"/>
    <property type="molecule type" value="Genomic_DNA"/>
</dbReference>
<name>A0AAE0S180_9BIVA</name>